<gene>
    <name evidence="1" type="ORF">PsYK624_120880</name>
</gene>
<accession>A0A9P3GIT1</accession>
<keyword evidence="2" id="KW-1185">Reference proteome</keyword>
<protein>
    <submittedName>
        <fullName evidence="1">Uncharacterized protein</fullName>
    </submittedName>
</protein>
<evidence type="ECO:0000313" key="1">
    <source>
        <dbReference type="EMBL" id="GJE95897.1"/>
    </source>
</evidence>
<dbReference type="Proteomes" id="UP000703269">
    <property type="component" value="Unassembled WGS sequence"/>
</dbReference>
<evidence type="ECO:0000313" key="2">
    <source>
        <dbReference type="Proteomes" id="UP000703269"/>
    </source>
</evidence>
<sequence>MAPIASAQLVELAAAVRAKMLANADNHKYCMLNASFSDAEKTRPLDVGYPGLKLTLGTKTQYSSVEGISFQINAPGASNLRSGLTVWITGTGGKPVAAVVEALATGILALANSSQASSHTVRL</sequence>
<organism evidence="1 2">
    <name type="scientific">Phanerochaete sordida</name>
    <dbReference type="NCBI Taxonomy" id="48140"/>
    <lineage>
        <taxon>Eukaryota</taxon>
        <taxon>Fungi</taxon>
        <taxon>Dikarya</taxon>
        <taxon>Basidiomycota</taxon>
        <taxon>Agaricomycotina</taxon>
        <taxon>Agaricomycetes</taxon>
        <taxon>Polyporales</taxon>
        <taxon>Phanerochaetaceae</taxon>
        <taxon>Phanerochaete</taxon>
    </lineage>
</organism>
<dbReference type="AlphaFoldDB" id="A0A9P3GIT1"/>
<name>A0A9P3GIT1_9APHY</name>
<dbReference type="EMBL" id="BPQB01000053">
    <property type="protein sequence ID" value="GJE95897.1"/>
    <property type="molecule type" value="Genomic_DNA"/>
</dbReference>
<proteinExistence type="predicted"/>
<reference evidence="1 2" key="1">
    <citation type="submission" date="2021-08" db="EMBL/GenBank/DDBJ databases">
        <title>Draft Genome Sequence of Phanerochaete sordida strain YK-624.</title>
        <authorList>
            <person name="Mori T."/>
            <person name="Dohra H."/>
            <person name="Suzuki T."/>
            <person name="Kawagishi H."/>
            <person name="Hirai H."/>
        </authorList>
    </citation>
    <scope>NUCLEOTIDE SEQUENCE [LARGE SCALE GENOMIC DNA]</scope>
    <source>
        <strain evidence="1 2">YK-624</strain>
    </source>
</reference>
<comment type="caution">
    <text evidence="1">The sequence shown here is derived from an EMBL/GenBank/DDBJ whole genome shotgun (WGS) entry which is preliminary data.</text>
</comment>